<reference evidence="1 2" key="1">
    <citation type="submission" date="2020-07" db="EMBL/GenBank/DDBJ databases">
        <title>Halosimplex pelagicum sp. nov. and Halosimplex rubrum sp. nov., isolated from salted brown alga Laminaria, and emended description of the genus Halosimplex.</title>
        <authorList>
            <person name="Cui H."/>
        </authorList>
    </citation>
    <scope>NUCLEOTIDE SEQUENCE [LARGE SCALE GENOMIC DNA]</scope>
    <source>
        <strain evidence="1 2">R27</strain>
    </source>
</reference>
<dbReference type="GeneID" id="56076795"/>
<dbReference type="Proteomes" id="UP000509667">
    <property type="component" value="Chromosome"/>
</dbReference>
<dbReference type="AlphaFoldDB" id="A0A7D5T2U6"/>
<keyword evidence="2" id="KW-1185">Reference proteome</keyword>
<name>A0A7D5T2U6_9EURY</name>
<dbReference type="EMBL" id="CP058910">
    <property type="protein sequence ID" value="QLH76330.1"/>
    <property type="molecule type" value="Genomic_DNA"/>
</dbReference>
<evidence type="ECO:0000313" key="1">
    <source>
        <dbReference type="EMBL" id="QLH76330.1"/>
    </source>
</evidence>
<gene>
    <name evidence="1" type="ORF">HZS55_02990</name>
</gene>
<dbReference type="RefSeq" id="WP_179910272.1">
    <property type="nucleotide sequence ID" value="NZ_CP058910.1"/>
</dbReference>
<accession>A0A7D5T2U6</accession>
<dbReference type="OrthoDB" id="189856at2157"/>
<proteinExistence type="predicted"/>
<sequence>MASETPYSGRAVTTIDQFAKPVIDEEDDTCPNGEEWCDGPTGDDLPCFECFDLEQDYNVGQSE</sequence>
<protein>
    <submittedName>
        <fullName evidence="1">Uncharacterized protein</fullName>
    </submittedName>
</protein>
<evidence type="ECO:0000313" key="2">
    <source>
        <dbReference type="Proteomes" id="UP000509667"/>
    </source>
</evidence>
<organism evidence="1 2">
    <name type="scientific">Halosimplex rubrum</name>
    <dbReference type="NCBI Taxonomy" id="869889"/>
    <lineage>
        <taxon>Archaea</taxon>
        <taxon>Methanobacteriati</taxon>
        <taxon>Methanobacteriota</taxon>
        <taxon>Stenosarchaea group</taxon>
        <taxon>Halobacteria</taxon>
        <taxon>Halobacteriales</taxon>
        <taxon>Haloarculaceae</taxon>
        <taxon>Halosimplex</taxon>
    </lineage>
</organism>
<dbReference type="KEGG" id="hrr:HZS55_02990"/>